<reference evidence="5" key="1">
    <citation type="submission" date="2019-04" db="EMBL/GenBank/DDBJ databases">
        <title>Sequencing of skin fungus with MAO and IRED activity.</title>
        <authorList>
            <person name="Marsaioli A.J."/>
            <person name="Bonatto J.M.C."/>
            <person name="Reis Junior O."/>
        </authorList>
    </citation>
    <scope>NUCLEOTIDE SEQUENCE</scope>
    <source>
        <strain evidence="5">28M1</strain>
    </source>
</reference>
<feature type="region of interest" description="Disordered" evidence="1">
    <location>
        <begin position="27"/>
        <end position="152"/>
    </location>
</feature>
<name>A0A9P5C5L5_9PLEO</name>
<dbReference type="InterPro" id="IPR048379">
    <property type="entry name" value="Rad26-like_C"/>
</dbReference>
<dbReference type="InterPro" id="IPR048380">
    <property type="entry name" value="Rad26-like_N"/>
</dbReference>
<feature type="domain" description="Rad26-like N-terminal" evidence="4">
    <location>
        <begin position="325"/>
        <end position="368"/>
    </location>
</feature>
<feature type="compositionally biased region" description="Acidic residues" evidence="1">
    <location>
        <begin position="45"/>
        <end position="60"/>
    </location>
</feature>
<sequence>MSDDEFDFSDHDLDDLPANTIEQFEAAAIRATQQPQPRRAASDYGLDDGDEVINLDDEDGFAPGQQGRGHDPYDTYDAYDAYAGGTAIEESNNNHDERMQVVEPPPRSQADPDQLLSRIKKLEQDKAREKRDAEDLKTKLQTKSGEADTLRRRHDAELRRHERQLADQQQFHGDEVAKLRAEIEKLRREKEQVTTNTMFHQHDVREAGMAPRTRKPMATRPKASAAVSPAGTPRKKAREQLGDGFDDADVVMASPSRTRERKKAATPSLAGKRKRNVVDNSPIPLQLSEPRSQPQAKEVEPVEGEVRMDEALLEYFRRDDRRFDLLHRLMAHRSSNGKDRVLDALAQHAFPSDPSKRLSSIFYDALAAKTFSDVHALALDILHAICDLWAQCLAEKYYAPVNLLLDALHFVLACERCEMACEIKGRFVPLMIDSIDLVANPLSKAAKVGQDAVKTLYASGHREVTADIDVLACLDILHLIATSGVSLSDTEAAELWGTIPSDFAIMLLNKEQPIAQISLMLRILSTSSLQTSIGPITTSDSQADSQANREDALIGRLTNIFVETPAVSADPSPQSPSEDGEDNIGVTSKDILELRLQVVDLLTTLSLPQHGAARLASNRICIGRLIKYLDRLLNMLYKTPLAPTQDITIDSINATMRLIYHIVTSNPGFDIKSKLVNTLGGQHAYLVSLTRLAFSEGLVLEKGIEEEVVDMAHHILDEGLSLEEGEAFGGVFSTGTSVL</sequence>
<comment type="caution">
    <text evidence="5">The sequence shown here is derived from an EMBL/GenBank/DDBJ whole genome shotgun (WGS) entry which is preliminary data.</text>
</comment>
<evidence type="ECO:0000313" key="6">
    <source>
        <dbReference type="Proteomes" id="UP000758155"/>
    </source>
</evidence>
<dbReference type="OrthoDB" id="5245063at2759"/>
<accession>A0A9P5C5L5</accession>
<gene>
    <name evidence="5" type="ORF">E8E12_011732</name>
</gene>
<feature type="domain" description="Rad26-like C-terminal" evidence="3">
    <location>
        <begin position="669"/>
        <end position="732"/>
    </location>
</feature>
<feature type="compositionally biased region" description="Basic and acidic residues" evidence="1">
    <location>
        <begin position="120"/>
        <end position="138"/>
    </location>
</feature>
<organism evidence="5 6">
    <name type="scientific">Didymella heteroderae</name>
    <dbReference type="NCBI Taxonomy" id="1769908"/>
    <lineage>
        <taxon>Eukaryota</taxon>
        <taxon>Fungi</taxon>
        <taxon>Dikarya</taxon>
        <taxon>Ascomycota</taxon>
        <taxon>Pezizomycotina</taxon>
        <taxon>Dothideomycetes</taxon>
        <taxon>Pleosporomycetidae</taxon>
        <taxon>Pleosporales</taxon>
        <taxon>Pleosporineae</taxon>
        <taxon>Didymellaceae</taxon>
        <taxon>Didymella</taxon>
    </lineage>
</organism>
<dbReference type="Pfam" id="PF21048">
    <property type="entry name" value="Rad26-like_N"/>
    <property type="match status" value="1"/>
</dbReference>
<protein>
    <submittedName>
        <fullName evidence="5">Uncharacterized protein</fullName>
    </submittedName>
</protein>
<dbReference type="AlphaFoldDB" id="A0A9P5C5L5"/>
<feature type="region of interest" description="Disordered" evidence="1">
    <location>
        <begin position="210"/>
        <end position="303"/>
    </location>
</feature>
<feature type="domain" description="Rad26-like helical repeats" evidence="2">
    <location>
        <begin position="431"/>
        <end position="663"/>
    </location>
</feature>
<dbReference type="InterPro" id="IPR022093">
    <property type="entry name" value="Rad26-like_helical"/>
</dbReference>
<dbReference type="Proteomes" id="UP000758155">
    <property type="component" value="Unassembled WGS sequence"/>
</dbReference>
<evidence type="ECO:0000256" key="1">
    <source>
        <dbReference type="SAM" id="MobiDB-lite"/>
    </source>
</evidence>
<keyword evidence="6" id="KW-1185">Reference proteome</keyword>
<feature type="compositionally biased region" description="Low complexity" evidence="1">
    <location>
        <begin position="75"/>
        <end position="87"/>
    </location>
</feature>
<proteinExistence type="predicted"/>
<dbReference type="Pfam" id="PF21046">
    <property type="entry name" value="Rad26-like_C"/>
    <property type="match status" value="1"/>
</dbReference>
<evidence type="ECO:0000259" key="3">
    <source>
        <dbReference type="Pfam" id="PF21046"/>
    </source>
</evidence>
<evidence type="ECO:0000259" key="2">
    <source>
        <dbReference type="Pfam" id="PF12331"/>
    </source>
</evidence>
<dbReference type="Pfam" id="PF12331">
    <property type="entry name" value="Rad26-like_helical_rpts"/>
    <property type="match status" value="1"/>
</dbReference>
<evidence type="ECO:0000259" key="4">
    <source>
        <dbReference type="Pfam" id="PF21048"/>
    </source>
</evidence>
<dbReference type="EMBL" id="SWKV01000001">
    <property type="protein sequence ID" value="KAF3048366.1"/>
    <property type="molecule type" value="Genomic_DNA"/>
</dbReference>
<evidence type="ECO:0000313" key="5">
    <source>
        <dbReference type="EMBL" id="KAF3048366.1"/>
    </source>
</evidence>